<sequence length="296" mass="33377">MGIDQLGFQSVQLGYLKILQMGNTDPDNTKAGKEYESSLFRASHGSVHNIITGNQRNGDRPAGVPVCPAWLPEDPANGQHRPRQHKSRKRIRGLTRARKLHPAQTASSLASTNTAGTTWDLKSVKASKYSAQIRTPITYCLRSRTQIWFYKSTQAQLAKIKLKLFENTYPEELKDSRQHLNSVNTPVNSDVLTNTWHLLASARYLYQMSLATLISALRRPALTSDHATTEYSHLNAHKFPRKNATGLSSSSDDPQNLKYHWKRILIEKLNYSTPNSTQIPPDNIQLLTADELYVKI</sequence>
<feature type="region of interest" description="Disordered" evidence="1">
    <location>
        <begin position="73"/>
        <end position="92"/>
    </location>
</feature>
<dbReference type="EMBL" id="KQ989594">
    <property type="protein sequence ID" value="KZV54150.1"/>
    <property type="molecule type" value="Genomic_DNA"/>
</dbReference>
<name>A0A2Z7D4U4_9LAMI</name>
<evidence type="ECO:0000313" key="3">
    <source>
        <dbReference type="Proteomes" id="UP000250235"/>
    </source>
</evidence>
<evidence type="ECO:0000313" key="2">
    <source>
        <dbReference type="EMBL" id="KZV54150.1"/>
    </source>
</evidence>
<gene>
    <name evidence="2" type="ORF">F511_09985</name>
</gene>
<dbReference type="AlphaFoldDB" id="A0A2Z7D4U4"/>
<accession>A0A2Z7D4U4</accession>
<feature type="compositionally biased region" description="Basic residues" evidence="1">
    <location>
        <begin position="80"/>
        <end position="92"/>
    </location>
</feature>
<organism evidence="2 3">
    <name type="scientific">Dorcoceras hygrometricum</name>
    <dbReference type="NCBI Taxonomy" id="472368"/>
    <lineage>
        <taxon>Eukaryota</taxon>
        <taxon>Viridiplantae</taxon>
        <taxon>Streptophyta</taxon>
        <taxon>Embryophyta</taxon>
        <taxon>Tracheophyta</taxon>
        <taxon>Spermatophyta</taxon>
        <taxon>Magnoliopsida</taxon>
        <taxon>eudicotyledons</taxon>
        <taxon>Gunneridae</taxon>
        <taxon>Pentapetalae</taxon>
        <taxon>asterids</taxon>
        <taxon>lamiids</taxon>
        <taxon>Lamiales</taxon>
        <taxon>Gesneriaceae</taxon>
        <taxon>Didymocarpoideae</taxon>
        <taxon>Trichosporeae</taxon>
        <taxon>Loxocarpinae</taxon>
        <taxon>Dorcoceras</taxon>
    </lineage>
</organism>
<keyword evidence="3" id="KW-1185">Reference proteome</keyword>
<dbReference type="Proteomes" id="UP000250235">
    <property type="component" value="Unassembled WGS sequence"/>
</dbReference>
<evidence type="ECO:0000256" key="1">
    <source>
        <dbReference type="SAM" id="MobiDB-lite"/>
    </source>
</evidence>
<proteinExistence type="predicted"/>
<reference evidence="2 3" key="1">
    <citation type="journal article" date="2015" name="Proc. Natl. Acad. Sci. U.S.A.">
        <title>The resurrection genome of Boea hygrometrica: A blueprint for survival of dehydration.</title>
        <authorList>
            <person name="Xiao L."/>
            <person name="Yang G."/>
            <person name="Zhang L."/>
            <person name="Yang X."/>
            <person name="Zhao S."/>
            <person name="Ji Z."/>
            <person name="Zhou Q."/>
            <person name="Hu M."/>
            <person name="Wang Y."/>
            <person name="Chen M."/>
            <person name="Xu Y."/>
            <person name="Jin H."/>
            <person name="Xiao X."/>
            <person name="Hu G."/>
            <person name="Bao F."/>
            <person name="Hu Y."/>
            <person name="Wan P."/>
            <person name="Li L."/>
            <person name="Deng X."/>
            <person name="Kuang T."/>
            <person name="Xiang C."/>
            <person name="Zhu J.K."/>
            <person name="Oliver M.J."/>
            <person name="He Y."/>
        </authorList>
    </citation>
    <scope>NUCLEOTIDE SEQUENCE [LARGE SCALE GENOMIC DNA]</scope>
    <source>
        <strain evidence="3">cv. XS01</strain>
    </source>
</reference>
<protein>
    <submittedName>
        <fullName evidence="2">Pentatricopeptide repeat-containing protein mitochondrial</fullName>
    </submittedName>
</protein>